<evidence type="ECO:0000313" key="3">
    <source>
        <dbReference type="Proteomes" id="UP000516786"/>
    </source>
</evidence>
<evidence type="ECO:0000259" key="1">
    <source>
        <dbReference type="Pfam" id="PF07693"/>
    </source>
</evidence>
<dbReference type="PANTHER" id="PTHR22674">
    <property type="entry name" value="NTPASE, KAP FAMILY P-LOOP DOMAIN-CONTAINING 1"/>
    <property type="match status" value="1"/>
</dbReference>
<dbReference type="Pfam" id="PF07693">
    <property type="entry name" value="KAP_NTPase"/>
    <property type="match status" value="1"/>
</dbReference>
<accession>A0ABD7B7G4</accession>
<dbReference type="AlphaFoldDB" id="A0ABD7B7G4"/>
<organism evidence="2 3">
    <name type="scientific">Pseudomonas putida</name>
    <name type="common">Arthrobacter siderocapsulatus</name>
    <dbReference type="NCBI Taxonomy" id="303"/>
    <lineage>
        <taxon>Bacteria</taxon>
        <taxon>Pseudomonadati</taxon>
        <taxon>Pseudomonadota</taxon>
        <taxon>Gammaproteobacteria</taxon>
        <taxon>Pseudomonadales</taxon>
        <taxon>Pseudomonadaceae</taxon>
        <taxon>Pseudomonas</taxon>
    </lineage>
</organism>
<sequence length="762" mass="86652">MFQELLMNHDNLQFAHDRPIARQQDDRLDRADFAQRLAWAVSSWKNQESLVISLTGSWGSGKSSIKNMTLEQLASIQGCQVIEFNPWQWAGQDKLSSAFFEEISRAVQRQDSSKDDKQLAKVLRRYEQRLNAGVSVLSHTAKWAPILLGSAVMTTALGSIAQGTTAQVTIWTLSAASWLGSIAPWLKQGAEWCLKKANILDQQAKDNEMTLQQIRAELQQLLSKRQQPLLIVLDDLDRLSTEQLKDMFQLVKAHMDFANVVFLLLFQRDTVEQGLARAGFDGADYLEKIIQVPFSVPAISTNQLEEILLSRLNDILASEPQLQQRFDKAYWGQVFQRGMRPFFGNLRHVYRYASTLAFHCRLLRGTEVAEINAVDLFALECLRIFAPETYAAMPRYKILLTGSEPYARQDEAQRNRIIEVIDQLVKLAPEVHQPATRQLLQEMFPTLDWVFTRTQHDQPIQLRWLIDSRVCCEEVFDRYFELSIPTQELPNSLLHEFARRITEPEDFASLLCTFEDHRQAGILQRLLGLVDEFPLDQSPAVVQSLLRAGEQVGRRMSHTHWSPREQVVRLLRLFLKRHAQESTRSQLVVEAFHAVPSLPVADQLLAADYALRRRGDIGMFDDAGLEQLKNLYLGTVRQVASADPDAFLGDEDLSSYLTDLNRYGTGGDEGRGWVEQHVNSPSRFLQFARGFTSFQSSYTGGNTTYTAYISPSTLEYMMGLSRCAEWVERLESMGLGDDDSETLALVKDALSRHAQSEATIQE</sequence>
<evidence type="ECO:0000313" key="2">
    <source>
        <dbReference type="EMBL" id="QOC95456.1"/>
    </source>
</evidence>
<dbReference type="RefSeq" id="WP_191086565.1">
    <property type="nucleotide sequence ID" value="NZ_CP061723.1"/>
</dbReference>
<dbReference type="InterPro" id="IPR011646">
    <property type="entry name" value="KAP_P-loop"/>
</dbReference>
<dbReference type="InterPro" id="IPR052754">
    <property type="entry name" value="NTPase_KAP_P-loop"/>
</dbReference>
<dbReference type="SUPFAM" id="SSF52540">
    <property type="entry name" value="P-loop containing nucleoside triphosphate hydrolases"/>
    <property type="match status" value="1"/>
</dbReference>
<dbReference type="PANTHER" id="PTHR22674:SF6">
    <property type="entry name" value="NTPASE KAP FAMILY P-LOOP DOMAIN-CONTAINING PROTEIN 1"/>
    <property type="match status" value="1"/>
</dbReference>
<name>A0ABD7B7G4_PSEPU</name>
<dbReference type="Proteomes" id="UP000516786">
    <property type="component" value="Chromosome"/>
</dbReference>
<protein>
    <submittedName>
        <fullName evidence="2">AAA family ATPase</fullName>
    </submittedName>
</protein>
<dbReference type="InterPro" id="IPR027417">
    <property type="entry name" value="P-loop_NTPase"/>
</dbReference>
<dbReference type="Gene3D" id="3.40.50.300">
    <property type="entry name" value="P-loop containing nucleotide triphosphate hydrolases"/>
    <property type="match status" value="2"/>
</dbReference>
<feature type="domain" description="KAP NTPase" evidence="1">
    <location>
        <begin position="30"/>
        <end position="361"/>
    </location>
</feature>
<dbReference type="EMBL" id="CP061723">
    <property type="protein sequence ID" value="QOC95456.1"/>
    <property type="molecule type" value="Genomic_DNA"/>
</dbReference>
<proteinExistence type="predicted"/>
<gene>
    <name evidence="2" type="ORF">ID616_15075</name>
</gene>
<reference evidence="2 3" key="1">
    <citation type="submission" date="2020-09" db="EMBL/GenBank/DDBJ databases">
        <title>Co-existence of a novel multidrug-resistance efflux pump with carbapenem resistance gene blaVIM-2 in one megaplasmid in Pseudomonas putida.</title>
        <authorList>
            <person name="Peng K."/>
            <person name="Li R."/>
        </authorList>
    </citation>
    <scope>NUCLEOTIDE SEQUENCE [LARGE SCALE GENOMIC DNA]</scope>
    <source>
        <strain evidence="2 3">ZXPA-20</strain>
    </source>
</reference>